<evidence type="ECO:0000256" key="2">
    <source>
        <dbReference type="ARBA" id="ARBA00022729"/>
    </source>
</evidence>
<dbReference type="PRINTS" id="PR01805">
    <property type="entry name" value="VACJLIPOPROT"/>
</dbReference>
<feature type="chain" id="PRO_5010173248" evidence="3">
    <location>
        <begin position="29"/>
        <end position="251"/>
    </location>
</feature>
<dbReference type="PANTHER" id="PTHR30035:SF3">
    <property type="entry name" value="INTERMEMBRANE PHOSPHOLIPID TRANSPORT SYSTEM LIPOPROTEIN MLAA"/>
    <property type="match status" value="1"/>
</dbReference>
<feature type="signal peptide" evidence="3">
    <location>
        <begin position="1"/>
        <end position="28"/>
    </location>
</feature>
<dbReference type="Proteomes" id="UP000183656">
    <property type="component" value="Unassembled WGS sequence"/>
</dbReference>
<keyword evidence="2 3" id="KW-0732">Signal</keyword>
<evidence type="ECO:0000256" key="3">
    <source>
        <dbReference type="SAM" id="SignalP"/>
    </source>
</evidence>
<dbReference type="GO" id="GO:0120010">
    <property type="term" value="P:intermembrane phospholipid transfer"/>
    <property type="evidence" value="ECO:0007669"/>
    <property type="project" value="TreeGrafter"/>
</dbReference>
<keyword evidence="5" id="KW-1185">Reference proteome</keyword>
<gene>
    <name evidence="4" type="ORF">SAMN04489707_100311</name>
</gene>
<dbReference type="EMBL" id="FPBX01000003">
    <property type="protein sequence ID" value="SFU39073.1"/>
    <property type="molecule type" value="Genomic_DNA"/>
</dbReference>
<dbReference type="GO" id="GO:0016020">
    <property type="term" value="C:membrane"/>
    <property type="evidence" value="ECO:0007669"/>
    <property type="project" value="InterPro"/>
</dbReference>
<dbReference type="RefSeq" id="WP_054254741.1">
    <property type="nucleotide sequence ID" value="NZ_CYIG01000001.1"/>
</dbReference>
<keyword evidence="4" id="KW-0449">Lipoprotein</keyword>
<dbReference type="STRING" id="343013.SAMN04489707_100311"/>
<dbReference type="PANTHER" id="PTHR30035">
    <property type="entry name" value="LIPOPROTEIN VACJ-RELATED"/>
    <property type="match status" value="1"/>
</dbReference>
<dbReference type="InterPro" id="IPR007428">
    <property type="entry name" value="MlaA"/>
</dbReference>
<dbReference type="Pfam" id="PF04333">
    <property type="entry name" value="MlaA"/>
    <property type="match status" value="1"/>
</dbReference>
<dbReference type="AlphaFoldDB" id="A0A1I7FSC6"/>
<dbReference type="OrthoDB" id="9785326at2"/>
<evidence type="ECO:0000313" key="5">
    <source>
        <dbReference type="Proteomes" id="UP000183656"/>
    </source>
</evidence>
<sequence length="251" mass="26778">MTTTTSFSPLRTTAAAALVLGASLLAGCATGPQANPADPFEGYNRGMTRFNDDLDKAVMKPVATAYKDAVPGLARQGVTNVFANLTDAWSFVNNLLQLRLEGSFNSAVRFSVNTVLGFGGVFDIASEAGIERHKQDFGLTMARWGVPSGPYLVLPLLGPSTVRDTAGFVVDTQGGLVGEVHDVPVRNSLYVLRAVNQRANLLGVTSFLDQAALDKYSFTRDAYLQLRAQQAGQPLPLNDEGGDAGRLPRED</sequence>
<proteinExistence type="inferred from homology"/>
<evidence type="ECO:0000313" key="4">
    <source>
        <dbReference type="EMBL" id="SFU39073.1"/>
    </source>
</evidence>
<comment type="similarity">
    <text evidence="1">Belongs to the MlaA family.</text>
</comment>
<reference evidence="4 5" key="1">
    <citation type="submission" date="2016-10" db="EMBL/GenBank/DDBJ databases">
        <authorList>
            <person name="de Groot N.N."/>
        </authorList>
    </citation>
    <scope>NUCLEOTIDE SEQUENCE [LARGE SCALE GENOMIC DNA]</scope>
    <source>
        <strain evidence="4 5">R-24608</strain>
    </source>
</reference>
<evidence type="ECO:0000256" key="1">
    <source>
        <dbReference type="ARBA" id="ARBA00010634"/>
    </source>
</evidence>
<organism evidence="4 5">
    <name type="scientific">Paenacidovorax caeni</name>
    <dbReference type="NCBI Taxonomy" id="343013"/>
    <lineage>
        <taxon>Bacteria</taxon>
        <taxon>Pseudomonadati</taxon>
        <taxon>Pseudomonadota</taxon>
        <taxon>Betaproteobacteria</taxon>
        <taxon>Burkholderiales</taxon>
        <taxon>Comamonadaceae</taxon>
        <taxon>Paenacidovorax</taxon>
    </lineage>
</organism>
<name>A0A1I7FSC6_9BURK</name>
<accession>A0A1I7FSC6</accession>
<protein>
    <submittedName>
        <fullName evidence="4">Phospholipid-binding lipoprotein MlaA</fullName>
    </submittedName>
</protein>